<proteinExistence type="predicted"/>
<dbReference type="SMART" id="SM00060">
    <property type="entry name" value="FN3"/>
    <property type="match status" value="1"/>
</dbReference>
<dbReference type="Pfam" id="PF00041">
    <property type="entry name" value="fn3"/>
    <property type="match status" value="1"/>
</dbReference>
<dbReference type="PANTHER" id="PTHR46708:SF2">
    <property type="entry name" value="FIBRONECTIN TYPE-III DOMAIN-CONTAINING PROTEIN"/>
    <property type="match status" value="1"/>
</dbReference>
<dbReference type="SUPFAM" id="SSF49265">
    <property type="entry name" value="Fibronectin type III"/>
    <property type="match status" value="1"/>
</dbReference>
<comment type="caution">
    <text evidence="3">The sequence shown here is derived from an EMBL/GenBank/DDBJ whole genome shotgun (WGS) entry which is preliminary data.</text>
</comment>
<feature type="domain" description="Fibronectin type-III" evidence="2">
    <location>
        <begin position="34"/>
        <end position="127"/>
    </location>
</feature>
<keyword evidence="4" id="KW-1185">Reference proteome</keyword>
<evidence type="ECO:0000313" key="3">
    <source>
        <dbReference type="EMBL" id="VCX42285.1"/>
    </source>
</evidence>
<feature type="non-terminal residue" evidence="3">
    <location>
        <position position="1"/>
    </location>
</feature>
<dbReference type="FunFam" id="2.60.40.10:FF:000534">
    <property type="entry name" value="Tenascin N"/>
    <property type="match status" value="1"/>
</dbReference>
<organism evidence="3 4">
    <name type="scientific">Gulo gulo</name>
    <name type="common">Wolverine</name>
    <name type="synonym">Gluton</name>
    <dbReference type="NCBI Taxonomy" id="48420"/>
    <lineage>
        <taxon>Eukaryota</taxon>
        <taxon>Metazoa</taxon>
        <taxon>Chordata</taxon>
        <taxon>Craniata</taxon>
        <taxon>Vertebrata</taxon>
        <taxon>Euteleostomi</taxon>
        <taxon>Mammalia</taxon>
        <taxon>Eutheria</taxon>
        <taxon>Laurasiatheria</taxon>
        <taxon>Carnivora</taxon>
        <taxon>Caniformia</taxon>
        <taxon>Musteloidea</taxon>
        <taxon>Mustelidae</taxon>
        <taxon>Guloninae</taxon>
        <taxon>Gulo</taxon>
    </lineage>
</organism>
<accession>A0A9X9MCU2</accession>
<evidence type="ECO:0000256" key="1">
    <source>
        <dbReference type="ARBA" id="ARBA00022737"/>
    </source>
</evidence>
<dbReference type="InterPro" id="IPR050991">
    <property type="entry name" value="ECM_Regulatory_Proteins"/>
</dbReference>
<gene>
    <name evidence="3" type="ORF">BN2614_LOCUS3</name>
</gene>
<dbReference type="Gene3D" id="2.60.40.10">
    <property type="entry name" value="Immunoglobulins"/>
    <property type="match status" value="2"/>
</dbReference>
<dbReference type="PROSITE" id="PS50853">
    <property type="entry name" value="FN3"/>
    <property type="match status" value="1"/>
</dbReference>
<dbReference type="CDD" id="cd00063">
    <property type="entry name" value="FN3"/>
    <property type="match status" value="1"/>
</dbReference>
<keyword evidence="1" id="KW-0677">Repeat</keyword>
<dbReference type="InterPro" id="IPR003961">
    <property type="entry name" value="FN3_dom"/>
</dbReference>
<dbReference type="AlphaFoldDB" id="A0A9X9MCU2"/>
<evidence type="ECO:0000259" key="2">
    <source>
        <dbReference type="PROSITE" id="PS50853"/>
    </source>
</evidence>
<evidence type="ECO:0000313" key="4">
    <source>
        <dbReference type="Proteomes" id="UP000269945"/>
    </source>
</evidence>
<dbReference type="Proteomes" id="UP000269945">
    <property type="component" value="Unassembled WGS sequence"/>
</dbReference>
<reference evidence="3 4" key="1">
    <citation type="submission" date="2018-10" db="EMBL/GenBank/DDBJ databases">
        <authorList>
            <person name="Ekblom R."/>
            <person name="Jareborg N."/>
        </authorList>
    </citation>
    <scope>NUCLEOTIDE SEQUENCE [LARGE SCALE GENOMIC DNA]</scope>
    <source>
        <tissue evidence="3">Muscle</tissue>
    </source>
</reference>
<dbReference type="InterPro" id="IPR013783">
    <property type="entry name" value="Ig-like_fold"/>
</dbReference>
<dbReference type="InterPro" id="IPR036116">
    <property type="entry name" value="FN3_sf"/>
</dbReference>
<protein>
    <recommendedName>
        <fullName evidence="2">Fibronectin type-III domain-containing protein</fullName>
    </recommendedName>
</protein>
<feature type="non-terminal residue" evidence="3">
    <location>
        <position position="135"/>
    </location>
</feature>
<name>A0A9X9MCU2_GULGU</name>
<sequence length="135" mass="14831">GLQPGTKYIVTLRNVKKEVSSSPQHLLATTDLAALGTAWVTDETENSLDVEWENPPTEVDYYKLQYGPLTGQEVAEVTVPKSSDPKSRYDITGLQPGTEYKITVVPMKGELEGKPILLNGRTEIDSPTNVVTDRV</sequence>
<dbReference type="PANTHER" id="PTHR46708">
    <property type="entry name" value="TENASCIN"/>
    <property type="match status" value="1"/>
</dbReference>
<dbReference type="EMBL" id="CYRY02046542">
    <property type="protein sequence ID" value="VCX42285.1"/>
    <property type="molecule type" value="Genomic_DNA"/>
</dbReference>